<evidence type="ECO:0000256" key="1">
    <source>
        <dbReference type="ARBA" id="ARBA00022603"/>
    </source>
</evidence>
<dbReference type="EMBL" id="CP036278">
    <property type="protein sequence ID" value="QDU58100.1"/>
    <property type="molecule type" value="Genomic_DNA"/>
</dbReference>
<dbReference type="PANTHER" id="PTHR43542:SF1">
    <property type="entry name" value="METHYLTRANSFERASE"/>
    <property type="match status" value="1"/>
</dbReference>
<accession>A0A518ATP1</accession>
<dbReference type="InterPro" id="IPR029063">
    <property type="entry name" value="SAM-dependent_MTases_sf"/>
</dbReference>
<dbReference type="SUPFAM" id="SSF53335">
    <property type="entry name" value="S-adenosyl-L-methionine-dependent methyltransferases"/>
    <property type="match status" value="1"/>
</dbReference>
<organism evidence="3 4">
    <name type="scientific">Aeoliella mucimassa</name>
    <dbReference type="NCBI Taxonomy" id="2527972"/>
    <lineage>
        <taxon>Bacteria</taxon>
        <taxon>Pseudomonadati</taxon>
        <taxon>Planctomycetota</taxon>
        <taxon>Planctomycetia</taxon>
        <taxon>Pirellulales</taxon>
        <taxon>Lacipirellulaceae</taxon>
        <taxon>Aeoliella</taxon>
    </lineage>
</organism>
<proteinExistence type="predicted"/>
<evidence type="ECO:0000313" key="4">
    <source>
        <dbReference type="Proteomes" id="UP000315750"/>
    </source>
</evidence>
<dbReference type="PANTHER" id="PTHR43542">
    <property type="entry name" value="METHYLTRANSFERASE"/>
    <property type="match status" value="1"/>
</dbReference>
<dbReference type="GO" id="GO:0052913">
    <property type="term" value="F:16S rRNA (guanine(966)-N(2))-methyltransferase activity"/>
    <property type="evidence" value="ECO:0007669"/>
    <property type="project" value="UniProtKB-EC"/>
</dbReference>
<dbReference type="AlphaFoldDB" id="A0A518ATP1"/>
<dbReference type="Gene3D" id="3.40.50.150">
    <property type="entry name" value="Vaccinia Virus protein VP39"/>
    <property type="match status" value="1"/>
</dbReference>
<gene>
    <name evidence="3" type="primary">rsmD</name>
    <name evidence="3" type="ORF">Pan181_43260</name>
</gene>
<keyword evidence="4" id="KW-1185">Reference proteome</keyword>
<evidence type="ECO:0000256" key="2">
    <source>
        <dbReference type="ARBA" id="ARBA00022679"/>
    </source>
</evidence>
<dbReference type="Proteomes" id="UP000315750">
    <property type="component" value="Chromosome"/>
</dbReference>
<reference evidence="3 4" key="1">
    <citation type="submission" date="2019-02" db="EMBL/GenBank/DDBJ databases">
        <title>Deep-cultivation of Planctomycetes and their phenomic and genomic characterization uncovers novel biology.</title>
        <authorList>
            <person name="Wiegand S."/>
            <person name="Jogler M."/>
            <person name="Boedeker C."/>
            <person name="Pinto D."/>
            <person name="Vollmers J."/>
            <person name="Rivas-Marin E."/>
            <person name="Kohn T."/>
            <person name="Peeters S.H."/>
            <person name="Heuer A."/>
            <person name="Rast P."/>
            <person name="Oberbeckmann S."/>
            <person name="Bunk B."/>
            <person name="Jeske O."/>
            <person name="Meyerdierks A."/>
            <person name="Storesund J.E."/>
            <person name="Kallscheuer N."/>
            <person name="Luecker S."/>
            <person name="Lage O.M."/>
            <person name="Pohl T."/>
            <person name="Merkel B.J."/>
            <person name="Hornburger P."/>
            <person name="Mueller R.-W."/>
            <person name="Bruemmer F."/>
            <person name="Labrenz M."/>
            <person name="Spormann A.M."/>
            <person name="Op den Camp H."/>
            <person name="Overmann J."/>
            <person name="Amann R."/>
            <person name="Jetten M.S.M."/>
            <person name="Mascher T."/>
            <person name="Medema M.H."/>
            <person name="Devos D.P."/>
            <person name="Kaster A.-K."/>
            <person name="Ovreas L."/>
            <person name="Rohde M."/>
            <person name="Galperin M.Y."/>
            <person name="Jogler C."/>
        </authorList>
    </citation>
    <scope>NUCLEOTIDE SEQUENCE [LARGE SCALE GENOMIC DNA]</scope>
    <source>
        <strain evidence="3 4">Pan181</strain>
    </source>
</reference>
<dbReference type="RefSeq" id="WP_145249657.1">
    <property type="nucleotide sequence ID" value="NZ_CP036278.1"/>
</dbReference>
<dbReference type="EC" id="2.1.1.171" evidence="3"/>
<evidence type="ECO:0000313" key="3">
    <source>
        <dbReference type="EMBL" id="QDU58100.1"/>
    </source>
</evidence>
<protein>
    <submittedName>
        <fullName evidence="3">Ribosomal RNA small subunit methyltransferase D</fullName>
        <ecNumber evidence="3">2.1.1.171</ecNumber>
    </submittedName>
</protein>
<dbReference type="Pfam" id="PF03602">
    <property type="entry name" value="Cons_hypoth95"/>
    <property type="match status" value="1"/>
</dbReference>
<name>A0A518ATP1_9BACT</name>
<keyword evidence="1 3" id="KW-0489">Methyltransferase</keyword>
<dbReference type="InterPro" id="IPR004398">
    <property type="entry name" value="RNA_MeTrfase_RsmD"/>
</dbReference>
<keyword evidence="2 3" id="KW-0808">Transferase</keyword>
<sequence>MSKSKHKSADPGNNETELRIVGGRLRGSKLTYHGDPVTRPMKHRVREAIFNLVSMEAEVRLALDLFAGTGALGFEAISRGAQSALFIERHIPTARVTHENIAHLGLKDQCVLLEASAFVWAKRDLAAGRIVRNAEVLGKQLPADPFAVPWLVFISPPYAFFVDRQEVMLELITTVIEQSPSGSTIVVESDERFDFDLLPGPVKQTRHDSGWDVRPYPPAVVGVWRT</sequence>
<dbReference type="KEGG" id="amuc:Pan181_43260"/>
<dbReference type="OrthoDB" id="9803017at2"/>